<name>A0A814GB93_9BILA</name>
<evidence type="ECO:0000313" key="5">
    <source>
        <dbReference type="EMBL" id="CAF0994203.1"/>
    </source>
</evidence>
<dbReference type="InterPro" id="IPR000477">
    <property type="entry name" value="RT_dom"/>
</dbReference>
<evidence type="ECO:0000259" key="4">
    <source>
        <dbReference type="Pfam" id="PF17921"/>
    </source>
</evidence>
<feature type="domain" description="Reverse transcriptase" evidence="2">
    <location>
        <begin position="19"/>
        <end position="74"/>
    </location>
</feature>
<dbReference type="OrthoDB" id="2286242at2759"/>
<dbReference type="FunFam" id="3.30.70.270:FF:000020">
    <property type="entry name" value="Transposon Tf2-6 polyprotein-like Protein"/>
    <property type="match status" value="1"/>
</dbReference>
<evidence type="ECO:0000256" key="1">
    <source>
        <dbReference type="ARBA" id="ARBA00023268"/>
    </source>
</evidence>
<dbReference type="FunFam" id="3.10.20.370:FF:000001">
    <property type="entry name" value="Retrovirus-related Pol polyprotein from transposon 17.6-like protein"/>
    <property type="match status" value="1"/>
</dbReference>
<dbReference type="InterPro" id="IPR050951">
    <property type="entry name" value="Retrovirus_Pol_polyprotein"/>
</dbReference>
<dbReference type="PANTHER" id="PTHR37984">
    <property type="entry name" value="PROTEIN CBG26694"/>
    <property type="match status" value="1"/>
</dbReference>
<dbReference type="SUPFAM" id="SSF56672">
    <property type="entry name" value="DNA/RNA polymerases"/>
    <property type="match status" value="1"/>
</dbReference>
<accession>A0A814GB93</accession>
<dbReference type="GO" id="GO:0006259">
    <property type="term" value="P:DNA metabolic process"/>
    <property type="evidence" value="ECO:0007669"/>
    <property type="project" value="UniProtKB-ARBA"/>
</dbReference>
<dbReference type="EMBL" id="CAJNOC010003702">
    <property type="protein sequence ID" value="CAF0994203.1"/>
    <property type="molecule type" value="Genomic_DNA"/>
</dbReference>
<evidence type="ECO:0000313" key="6">
    <source>
        <dbReference type="Proteomes" id="UP000663879"/>
    </source>
</evidence>
<proteinExistence type="predicted"/>
<dbReference type="PANTHER" id="PTHR37984:SF5">
    <property type="entry name" value="PROTEIN NYNRIN-LIKE"/>
    <property type="match status" value="1"/>
</dbReference>
<sequence length="541" mass="62875">MDPDSIEKTAFSTPDGLEFVEVYLEDITIHSETLEQHIRQLQIVFKKLRDARLKINGNKCIWCSRSINVLGHTVTKDTVMMDPRKVEAIKNMQRPTNIKQLQSFLGLSNYYRRFIQNFSKNAHPMFALLGKNVKFIWSDECEQSFNMIKDALTSYPVLRLADVNRPFLLYTDASGYPEGAFLAQVVDNGKEYVVAYTSRLMTKHEINYVITEKECLAVIFGIKTFRNYLHGVNFKVITDHSALACYDCEIIHRKGVNHSNVDAFSRPVESINFTTNTVVEDTSAKSLDPWEDESLIHYLKFGRFIPGTSKKQIKSITSLVQKYLYQNEKLYVTKDDHTLEIPKPEERLPINEKVHALGHFRAESTYNGLKDNFYWKRMLDDIRKAINQCLPCQRNNKMIVNYHSAKALKVRNVFDRIQIDLVLGLMKTPDGYIRVSNKENWPKYLDYVLMAYRSRFHSVTKFTHFELMFGRKMNVFEVWTSSNENDESEAIIARNLEIRNMIENSQTTAKENIEEAQKRQVSIQNKAQHTTIEKIPIGKTV</sequence>
<dbReference type="InterPro" id="IPR043128">
    <property type="entry name" value="Rev_trsase/Diguanyl_cyclase"/>
</dbReference>
<organism evidence="5 6">
    <name type="scientific">Brachionus calyciflorus</name>
    <dbReference type="NCBI Taxonomy" id="104777"/>
    <lineage>
        <taxon>Eukaryota</taxon>
        <taxon>Metazoa</taxon>
        <taxon>Spiralia</taxon>
        <taxon>Gnathifera</taxon>
        <taxon>Rotifera</taxon>
        <taxon>Eurotatoria</taxon>
        <taxon>Monogononta</taxon>
        <taxon>Pseudotrocha</taxon>
        <taxon>Ploima</taxon>
        <taxon>Brachionidae</taxon>
        <taxon>Brachionus</taxon>
    </lineage>
</organism>
<keyword evidence="1" id="KW-0511">Multifunctional enzyme</keyword>
<dbReference type="InterPro" id="IPR041588">
    <property type="entry name" value="Integrase_H2C2"/>
</dbReference>
<dbReference type="GO" id="GO:0003824">
    <property type="term" value="F:catalytic activity"/>
    <property type="evidence" value="ECO:0007669"/>
    <property type="project" value="UniProtKB-KW"/>
</dbReference>
<dbReference type="GO" id="GO:0003676">
    <property type="term" value="F:nucleic acid binding"/>
    <property type="evidence" value="ECO:0007669"/>
    <property type="project" value="InterPro"/>
</dbReference>
<gene>
    <name evidence="5" type="ORF">OXX778_LOCUS16071</name>
</gene>
<reference evidence="5" key="1">
    <citation type="submission" date="2021-02" db="EMBL/GenBank/DDBJ databases">
        <authorList>
            <person name="Nowell W R."/>
        </authorList>
    </citation>
    <scope>NUCLEOTIDE SEQUENCE</scope>
    <source>
        <strain evidence="5">Ploen Becks lab</strain>
    </source>
</reference>
<dbReference type="Gene3D" id="1.10.340.70">
    <property type="match status" value="1"/>
</dbReference>
<dbReference type="Gene3D" id="3.30.70.270">
    <property type="match status" value="2"/>
</dbReference>
<dbReference type="InterPro" id="IPR043502">
    <property type="entry name" value="DNA/RNA_pol_sf"/>
</dbReference>
<dbReference type="Pfam" id="PF17919">
    <property type="entry name" value="RT_RNaseH_2"/>
    <property type="match status" value="1"/>
</dbReference>
<dbReference type="Pfam" id="PF17921">
    <property type="entry name" value="Integrase_H2C2"/>
    <property type="match status" value="1"/>
</dbReference>
<evidence type="ECO:0000259" key="3">
    <source>
        <dbReference type="Pfam" id="PF17919"/>
    </source>
</evidence>
<feature type="domain" description="Integrase zinc-binding" evidence="4">
    <location>
        <begin position="344"/>
        <end position="397"/>
    </location>
</feature>
<comment type="caution">
    <text evidence="5">The sequence shown here is derived from an EMBL/GenBank/DDBJ whole genome shotgun (WGS) entry which is preliminary data.</text>
</comment>
<keyword evidence="6" id="KW-1185">Reference proteome</keyword>
<dbReference type="Pfam" id="PF00078">
    <property type="entry name" value="RVT_1"/>
    <property type="match status" value="1"/>
</dbReference>
<dbReference type="InterPro" id="IPR036397">
    <property type="entry name" value="RNaseH_sf"/>
</dbReference>
<dbReference type="Gene3D" id="3.30.420.10">
    <property type="entry name" value="Ribonuclease H-like superfamily/Ribonuclease H"/>
    <property type="match status" value="1"/>
</dbReference>
<protein>
    <submittedName>
        <fullName evidence="5">Uncharacterized protein</fullName>
    </submittedName>
</protein>
<dbReference type="CDD" id="cd09274">
    <property type="entry name" value="RNase_HI_RT_Ty3"/>
    <property type="match status" value="1"/>
</dbReference>
<dbReference type="InterPro" id="IPR041577">
    <property type="entry name" value="RT_RNaseH_2"/>
</dbReference>
<dbReference type="Proteomes" id="UP000663879">
    <property type="component" value="Unassembled WGS sequence"/>
</dbReference>
<evidence type="ECO:0000259" key="2">
    <source>
        <dbReference type="Pfam" id="PF00078"/>
    </source>
</evidence>
<feature type="domain" description="Reverse transcriptase/retrotransposon-derived protein RNase H-like" evidence="3">
    <location>
        <begin position="137"/>
        <end position="236"/>
    </location>
</feature>
<dbReference type="AlphaFoldDB" id="A0A814GB93"/>